<evidence type="ECO:0000313" key="2">
    <source>
        <dbReference type="EMBL" id="CAB1435074.1"/>
    </source>
</evidence>
<feature type="region of interest" description="Disordered" evidence="1">
    <location>
        <begin position="1"/>
        <end position="127"/>
    </location>
</feature>
<keyword evidence="3" id="KW-1185">Reference proteome</keyword>
<feature type="compositionally biased region" description="Polar residues" evidence="1">
    <location>
        <begin position="23"/>
        <end position="37"/>
    </location>
</feature>
<dbReference type="EMBL" id="CADEAL010001730">
    <property type="protein sequence ID" value="CAB1435074.1"/>
    <property type="molecule type" value="Genomic_DNA"/>
</dbReference>
<evidence type="ECO:0000313" key="3">
    <source>
        <dbReference type="Proteomes" id="UP001153269"/>
    </source>
</evidence>
<comment type="caution">
    <text evidence="2">The sequence shown here is derived from an EMBL/GenBank/DDBJ whole genome shotgun (WGS) entry which is preliminary data.</text>
</comment>
<protein>
    <submittedName>
        <fullName evidence="2">Uncharacterized protein</fullName>
    </submittedName>
</protein>
<organism evidence="2 3">
    <name type="scientific">Pleuronectes platessa</name>
    <name type="common">European plaice</name>
    <dbReference type="NCBI Taxonomy" id="8262"/>
    <lineage>
        <taxon>Eukaryota</taxon>
        <taxon>Metazoa</taxon>
        <taxon>Chordata</taxon>
        <taxon>Craniata</taxon>
        <taxon>Vertebrata</taxon>
        <taxon>Euteleostomi</taxon>
        <taxon>Actinopterygii</taxon>
        <taxon>Neopterygii</taxon>
        <taxon>Teleostei</taxon>
        <taxon>Neoteleostei</taxon>
        <taxon>Acanthomorphata</taxon>
        <taxon>Carangaria</taxon>
        <taxon>Pleuronectiformes</taxon>
        <taxon>Pleuronectoidei</taxon>
        <taxon>Pleuronectidae</taxon>
        <taxon>Pleuronectes</taxon>
    </lineage>
</organism>
<proteinExistence type="predicted"/>
<reference evidence="2" key="1">
    <citation type="submission" date="2020-03" db="EMBL/GenBank/DDBJ databases">
        <authorList>
            <person name="Weist P."/>
        </authorList>
    </citation>
    <scope>NUCLEOTIDE SEQUENCE</scope>
</reference>
<feature type="compositionally biased region" description="Polar residues" evidence="1">
    <location>
        <begin position="1"/>
        <end position="16"/>
    </location>
</feature>
<name>A0A9N7URS4_PLEPL</name>
<sequence>MTRAKQSALQSTQSMLSKPAGPPSTTSRQTPLQSSVTRPPPPARSPSRATHRGPGHRPVPNATRHRAPHQHHDQPRNPPHGLHRPRPPGAMIHKPQSHVRPQSPGSAVISKGIRGRGIGMREEGEAG</sequence>
<gene>
    <name evidence="2" type="ORF">PLEPLA_LOCUS23169</name>
</gene>
<evidence type="ECO:0000256" key="1">
    <source>
        <dbReference type="SAM" id="MobiDB-lite"/>
    </source>
</evidence>
<accession>A0A9N7URS4</accession>
<dbReference type="AlphaFoldDB" id="A0A9N7URS4"/>
<dbReference type="Proteomes" id="UP001153269">
    <property type="component" value="Unassembled WGS sequence"/>
</dbReference>